<dbReference type="InterPro" id="IPR045033">
    <property type="entry name" value="PILS1/3/4/5/7"/>
</dbReference>
<comment type="caution">
    <text evidence="11">The sequence shown here is derived from an EMBL/GenBank/DDBJ whole genome shotgun (WGS) entry which is preliminary data.</text>
</comment>
<dbReference type="GO" id="GO:0016020">
    <property type="term" value="C:membrane"/>
    <property type="evidence" value="ECO:0007669"/>
    <property type="project" value="UniProtKB-SubCell"/>
</dbReference>
<keyword evidence="6 9" id="KW-0472">Membrane</keyword>
<keyword evidence="3" id="KW-0813">Transport</keyword>
<keyword evidence="10" id="KW-0732">Signal</keyword>
<feature type="transmembrane region" description="Helical" evidence="9">
    <location>
        <begin position="7"/>
        <end position="28"/>
    </location>
</feature>
<dbReference type="PANTHER" id="PTHR31651">
    <property type="match status" value="1"/>
</dbReference>
<accession>A0A835Z6D5</accession>
<evidence type="ECO:0000313" key="12">
    <source>
        <dbReference type="Proteomes" id="UP000664859"/>
    </source>
</evidence>
<evidence type="ECO:0000256" key="1">
    <source>
        <dbReference type="ARBA" id="ARBA00004141"/>
    </source>
</evidence>
<dbReference type="GO" id="GO:0055085">
    <property type="term" value="P:transmembrane transport"/>
    <property type="evidence" value="ECO:0007669"/>
    <property type="project" value="InterPro"/>
</dbReference>
<protein>
    <recommendedName>
        <fullName evidence="13">PIN-like protein</fullName>
    </recommendedName>
</protein>
<name>A0A835Z6D5_9STRA</name>
<reference evidence="11" key="1">
    <citation type="submission" date="2021-02" db="EMBL/GenBank/DDBJ databases">
        <title>First Annotated Genome of the Yellow-green Alga Tribonema minus.</title>
        <authorList>
            <person name="Mahan K.M."/>
        </authorList>
    </citation>
    <scope>NUCLEOTIDE SEQUENCE</scope>
    <source>
        <strain evidence="11">UTEX B ZZ1240</strain>
    </source>
</reference>
<evidence type="ECO:0000256" key="2">
    <source>
        <dbReference type="ARBA" id="ARBA00004308"/>
    </source>
</evidence>
<keyword evidence="5 9" id="KW-1133">Transmembrane helix</keyword>
<proteinExistence type="inferred from homology"/>
<dbReference type="Proteomes" id="UP000664859">
    <property type="component" value="Unassembled WGS sequence"/>
</dbReference>
<evidence type="ECO:0000256" key="7">
    <source>
        <dbReference type="ARBA" id="ARBA00025100"/>
    </source>
</evidence>
<feature type="transmembrane region" description="Helical" evidence="9">
    <location>
        <begin position="102"/>
        <end position="122"/>
    </location>
</feature>
<feature type="chain" id="PRO_5032978941" description="PIN-like protein" evidence="10">
    <location>
        <begin position="17"/>
        <end position="554"/>
    </location>
</feature>
<feature type="transmembrane region" description="Helical" evidence="9">
    <location>
        <begin position="494"/>
        <end position="520"/>
    </location>
</feature>
<comment type="function">
    <text evidence="7">Involved in cellular auxin homeostasis by regulating auxin metabolism. Regulates intracellular auxin accumulation at the endoplasmic reticulum and thus auxin availability for nuclear auxin signaling.</text>
</comment>
<feature type="signal peptide" evidence="10">
    <location>
        <begin position="1"/>
        <end position="16"/>
    </location>
</feature>
<comment type="subcellular location">
    <subcellularLocation>
        <location evidence="2">Endomembrane system</location>
    </subcellularLocation>
    <subcellularLocation>
        <location evidence="1">Membrane</location>
        <topology evidence="1">Multi-pass membrane protein</topology>
    </subcellularLocation>
</comment>
<gene>
    <name evidence="11" type="ORF">JKP88DRAFT_304328</name>
</gene>
<dbReference type="AlphaFoldDB" id="A0A835Z6D5"/>
<dbReference type="InterPro" id="IPR004776">
    <property type="entry name" value="Mem_transp_PIN-like"/>
</dbReference>
<evidence type="ECO:0000256" key="9">
    <source>
        <dbReference type="SAM" id="Phobius"/>
    </source>
</evidence>
<dbReference type="OrthoDB" id="191139at2759"/>
<organism evidence="11 12">
    <name type="scientific">Tribonema minus</name>
    <dbReference type="NCBI Taxonomy" id="303371"/>
    <lineage>
        <taxon>Eukaryota</taxon>
        <taxon>Sar</taxon>
        <taxon>Stramenopiles</taxon>
        <taxon>Ochrophyta</taxon>
        <taxon>PX clade</taxon>
        <taxon>Xanthophyceae</taxon>
        <taxon>Tribonematales</taxon>
        <taxon>Tribonemataceae</taxon>
        <taxon>Tribonema</taxon>
    </lineage>
</organism>
<evidence type="ECO:0000256" key="5">
    <source>
        <dbReference type="ARBA" id="ARBA00022989"/>
    </source>
</evidence>
<dbReference type="GO" id="GO:0012505">
    <property type="term" value="C:endomembrane system"/>
    <property type="evidence" value="ECO:0007669"/>
    <property type="project" value="UniProtKB-SubCell"/>
</dbReference>
<evidence type="ECO:0000256" key="6">
    <source>
        <dbReference type="ARBA" id="ARBA00023136"/>
    </source>
</evidence>
<evidence type="ECO:0000313" key="11">
    <source>
        <dbReference type="EMBL" id="KAG5188507.1"/>
    </source>
</evidence>
<dbReference type="Pfam" id="PF03547">
    <property type="entry name" value="Mem_trans"/>
    <property type="match status" value="1"/>
</dbReference>
<evidence type="ECO:0000256" key="3">
    <source>
        <dbReference type="ARBA" id="ARBA00022448"/>
    </source>
</evidence>
<feature type="transmembrane region" description="Helical" evidence="9">
    <location>
        <begin position="532"/>
        <end position="553"/>
    </location>
</feature>
<keyword evidence="4 9" id="KW-0812">Transmembrane</keyword>
<dbReference type="PANTHER" id="PTHR31651:SF33">
    <property type="entry name" value="PROTEIN PIN-LIKES 1"/>
    <property type="match status" value="1"/>
</dbReference>
<evidence type="ECO:0000256" key="4">
    <source>
        <dbReference type="ARBA" id="ARBA00022692"/>
    </source>
</evidence>
<dbReference type="EMBL" id="JAFCMP010000068">
    <property type="protein sequence ID" value="KAG5188507.1"/>
    <property type="molecule type" value="Genomic_DNA"/>
</dbReference>
<sequence>MGRLCNWLFLPGLVCASMGANLSTSLLLEYSPLLVADTVIRAISWVVITACEKLLPVEPRLFKAVKIAVLFCNVGSIPLLYMESLCDQDIVNADYDGSASECFAAATSMIFVYLITWHIWFYSWGFYELAKADDLDEKPTALPPVDNFLGVSITGDFDRPHSMAVSVVAAAQQQQHGGAAVAGADDCEAGSGGGGGGFAGGARTFKLSAAASECDSTTGARAAARAPDALLPPLSHSRCGSAASGPAADKAARAPAFASAAANPDVRANGLAPLPEKQRWWLGGAGGVWRAVVSPPNVAVLLGVTIGVVPALREGMFHDATSPLRPIGAAIVTIGQPTIALQTLLMAARSSSTSPSSDHGTCISTCDRAARSSSSGAAPLSLHSCWVRRESCHQAPYWRRMTFKCTHSHCAPSLPPHSPPPRSLAHSHGRLQLAAAADGGAAAAASAQRSLRRSEVLTAAVFVLVPLVVVPAVGFAAFVLLHDNTAFLRGAPPLLQLLILLQLGMPGAQAVIVGLSHLALPRMAAALARLYLYQYVASIATLTALAAVAMMYVY</sequence>
<evidence type="ECO:0000256" key="10">
    <source>
        <dbReference type="SAM" id="SignalP"/>
    </source>
</evidence>
<evidence type="ECO:0000256" key="8">
    <source>
        <dbReference type="ARBA" id="ARBA00025752"/>
    </source>
</evidence>
<comment type="similarity">
    <text evidence="8">Belongs to the auxin efflux carrier (TC 2.A.69.2) family.</text>
</comment>
<evidence type="ECO:0008006" key="13">
    <source>
        <dbReference type="Google" id="ProtNLM"/>
    </source>
</evidence>
<keyword evidence="12" id="KW-1185">Reference proteome</keyword>
<feature type="transmembrane region" description="Helical" evidence="9">
    <location>
        <begin position="456"/>
        <end position="482"/>
    </location>
</feature>